<dbReference type="RefSeq" id="WP_258568392.1">
    <property type="nucleotide sequence ID" value="NZ_CP092900.1"/>
</dbReference>
<gene>
    <name evidence="1" type="ORF">MMH89_00305</name>
</gene>
<accession>A0ABY5DLF2</accession>
<evidence type="ECO:0000313" key="2">
    <source>
        <dbReference type="Proteomes" id="UP001055955"/>
    </source>
</evidence>
<protein>
    <submittedName>
        <fullName evidence="1">Uncharacterized protein</fullName>
    </submittedName>
</protein>
<sequence length="325" mass="36897">MTKKVTWKDQLGKGPLRETKEIVYDDGVDPSEIKQTLMEAYDQAGIIVDTKSIELMTNLTLNEISPYYDDPDKILTSMHLAITNCLSRPKKDEVSGKICVTVDPSEFKLPTTDLVIKRFITDEPSSPFHVVNLLLACNVSEKSICSLGYTYKKIERNTMDQYFIQDANLFTGIEEEIEPYLSNMSTQELLNINQALSEDGRKIIEGDVKGFYLQNLQQCIEKQEAFKVGILNITAQILQARSYLAYKNIDGSNPNLIKLLWMRVKSIFGGKSYARVKVALQIQKNPVSAAKILEKNHKKIYGKNTETKKHQHAFRNLFPPPNPKA</sequence>
<evidence type="ECO:0000313" key="1">
    <source>
        <dbReference type="EMBL" id="UTC24607.1"/>
    </source>
</evidence>
<name>A0ABY5DLF2_9GAMM</name>
<dbReference type="EMBL" id="CP092900">
    <property type="protein sequence ID" value="UTC24607.1"/>
    <property type="molecule type" value="Genomic_DNA"/>
</dbReference>
<proteinExistence type="predicted"/>
<reference evidence="1 2" key="1">
    <citation type="journal article" date="2022" name="Nat. Microbiol.">
        <title>The microbiome of a bacterivorous marine choanoflagellate contains a resource-demanding obligate bacterial associate.</title>
        <authorList>
            <person name="Needham D.M."/>
            <person name="Poirier C."/>
            <person name="Bachy C."/>
            <person name="George E.E."/>
            <person name="Wilken S."/>
            <person name="Yung C.C.M."/>
            <person name="Limardo A.J."/>
            <person name="Morando M."/>
            <person name="Sudek L."/>
            <person name="Malmstrom R.R."/>
            <person name="Keeling P.J."/>
            <person name="Santoro A.E."/>
            <person name="Worden A.Z."/>
        </authorList>
    </citation>
    <scope>NUCLEOTIDE SEQUENCE [LARGE SCALE GENOMIC DNA]</scope>
    <source>
        <strain evidence="1 2">Comchoano-1</strain>
    </source>
</reference>
<organism evidence="1 2">
    <name type="scientific">Candidatus Comchoanobacter bicostacola</name>
    <dbReference type="NCBI Taxonomy" id="2919598"/>
    <lineage>
        <taxon>Bacteria</taxon>
        <taxon>Pseudomonadati</taxon>
        <taxon>Pseudomonadota</taxon>
        <taxon>Gammaproteobacteria</taxon>
        <taxon>Candidatus Comchoanobacterales</taxon>
        <taxon>Candidatus Comchoanobacteraceae</taxon>
        <taxon>Candidatus Comchoanobacter</taxon>
    </lineage>
</organism>
<keyword evidence="2" id="KW-1185">Reference proteome</keyword>
<dbReference type="Proteomes" id="UP001055955">
    <property type="component" value="Chromosome"/>
</dbReference>